<gene>
    <name evidence="2" type="ORF">SYYSPA8_22585</name>
</gene>
<feature type="compositionally biased region" description="Basic and acidic residues" evidence="1">
    <location>
        <begin position="63"/>
        <end position="74"/>
    </location>
</feature>
<name>A0ABQ5P3F0_9ACTN</name>
<dbReference type="Proteomes" id="UP001291653">
    <property type="component" value="Unassembled WGS sequence"/>
</dbReference>
<proteinExistence type="predicted"/>
<dbReference type="RefSeq" id="WP_323449154.1">
    <property type="nucleotide sequence ID" value="NZ_BSBI01000010.1"/>
</dbReference>
<dbReference type="EMBL" id="BSBI01000010">
    <property type="protein sequence ID" value="GLF97136.1"/>
    <property type="molecule type" value="Genomic_DNA"/>
</dbReference>
<keyword evidence="3" id="KW-1185">Reference proteome</keyword>
<evidence type="ECO:0000256" key="1">
    <source>
        <dbReference type="SAM" id="MobiDB-lite"/>
    </source>
</evidence>
<protein>
    <submittedName>
        <fullName evidence="2">Uncharacterized protein</fullName>
    </submittedName>
</protein>
<feature type="region of interest" description="Disordered" evidence="1">
    <location>
        <begin position="18"/>
        <end position="92"/>
    </location>
</feature>
<reference evidence="2 3" key="1">
    <citation type="submission" date="2022-10" db="EMBL/GenBank/DDBJ databases">
        <title>Draft genome sequence of Streptomyces sp. YSPA8.</title>
        <authorList>
            <person name="Moriuchi R."/>
            <person name="Dohra H."/>
            <person name="Yamamura H."/>
            <person name="Kodani S."/>
        </authorList>
    </citation>
    <scope>NUCLEOTIDE SEQUENCE [LARGE SCALE GENOMIC DNA]</scope>
    <source>
        <strain evidence="2 3">YSPA8</strain>
    </source>
</reference>
<feature type="compositionally biased region" description="Basic and acidic residues" evidence="1">
    <location>
        <begin position="26"/>
        <end position="35"/>
    </location>
</feature>
<comment type="caution">
    <text evidence="2">The sequence shown here is derived from an EMBL/GenBank/DDBJ whole genome shotgun (WGS) entry which is preliminary data.</text>
</comment>
<sequence length="142" mass="14849">MRPQRFLAYVVELGGQDPAVGQIRAEGGDGDRDGDGDGPPCGVSVTGAGGEWRFGITGQLPDGAKHEGFADEPVHGPPVEPQDPGGNANGPEAWLAGLLARAGCPEVCGLERWSVREGTRADHSGVTVRFHNGARVFVRLLK</sequence>
<accession>A0ABQ5P3F0</accession>
<evidence type="ECO:0000313" key="3">
    <source>
        <dbReference type="Proteomes" id="UP001291653"/>
    </source>
</evidence>
<organism evidence="2 3">
    <name type="scientific">Streptomyces yaizuensis</name>
    <dbReference type="NCBI Taxonomy" id="2989713"/>
    <lineage>
        <taxon>Bacteria</taxon>
        <taxon>Bacillati</taxon>
        <taxon>Actinomycetota</taxon>
        <taxon>Actinomycetes</taxon>
        <taxon>Kitasatosporales</taxon>
        <taxon>Streptomycetaceae</taxon>
        <taxon>Streptomyces</taxon>
    </lineage>
</organism>
<evidence type="ECO:0000313" key="2">
    <source>
        <dbReference type="EMBL" id="GLF97136.1"/>
    </source>
</evidence>